<dbReference type="Proteomes" id="UP000759131">
    <property type="component" value="Unassembled WGS sequence"/>
</dbReference>
<keyword evidence="5 8" id="KW-0443">Lipid metabolism</keyword>
<protein>
    <recommendedName>
        <fullName evidence="8">Phospholipase B-like</fullName>
        <ecNumber evidence="8">3.1.1.-</ecNumber>
    </recommendedName>
</protein>
<dbReference type="PANTHER" id="PTHR12370">
    <property type="entry name" value="PHOSPHOLIPASE B-RELATED"/>
    <property type="match status" value="1"/>
</dbReference>
<dbReference type="Pfam" id="PF04916">
    <property type="entry name" value="Phospholip_B"/>
    <property type="match status" value="1"/>
</dbReference>
<dbReference type="EMBL" id="OC855305">
    <property type="protein sequence ID" value="CAD7621726.1"/>
    <property type="molecule type" value="Genomic_DNA"/>
</dbReference>
<accession>A0A7R9KGI6</accession>
<keyword evidence="11" id="KW-1185">Reference proteome</keyword>
<evidence type="ECO:0000256" key="2">
    <source>
        <dbReference type="ARBA" id="ARBA00022729"/>
    </source>
</evidence>
<name>A0A7R9KGI6_9ACAR</name>
<dbReference type="InterPro" id="IPR029034">
    <property type="entry name" value="Cystine-knot_cytokine"/>
</dbReference>
<feature type="chain" id="PRO_5035952773" description="Phospholipase B-like" evidence="8">
    <location>
        <begin position="23"/>
        <end position="671"/>
    </location>
</feature>
<evidence type="ECO:0000256" key="3">
    <source>
        <dbReference type="ARBA" id="ARBA00022801"/>
    </source>
</evidence>
<organism evidence="10">
    <name type="scientific">Medioppia subpectinata</name>
    <dbReference type="NCBI Taxonomy" id="1979941"/>
    <lineage>
        <taxon>Eukaryota</taxon>
        <taxon>Metazoa</taxon>
        <taxon>Ecdysozoa</taxon>
        <taxon>Arthropoda</taxon>
        <taxon>Chelicerata</taxon>
        <taxon>Arachnida</taxon>
        <taxon>Acari</taxon>
        <taxon>Acariformes</taxon>
        <taxon>Sarcoptiformes</taxon>
        <taxon>Oribatida</taxon>
        <taxon>Brachypylina</taxon>
        <taxon>Oppioidea</taxon>
        <taxon>Oppiidae</taxon>
        <taxon>Medioppia</taxon>
    </lineage>
</organism>
<dbReference type="PANTHER" id="PTHR12370:SF3">
    <property type="entry name" value="PHOSPHOLIPASE B-LIKE 2-RELATED"/>
    <property type="match status" value="1"/>
</dbReference>
<feature type="domain" description="Platelet-derived growth factor (PDGF) family profile" evidence="9">
    <location>
        <begin position="75"/>
        <end position="129"/>
    </location>
</feature>
<sequence>MLNRWLIIAMFVNAFVCDESHTDSQLAAKHLARVLQTAKCDQPMPRVVYLSKHLSKYNKKYKPFATVLYVCDSGSGCCNDETQRCVAKNVETIVLHFLALEVTVEGNKKSVEAITFRNHTKCECRHINSFRLSFTADEELIPSDHIAWALYSNTINETGDRFAQLEVHTNPIHGDSAQAYHAGFIEGYLTADLMAMHWRNQIELYCDDKHKYCRKLFKFLDRNLKETQERVRAERNQSSYWHQIGLVLEQLTGLQDGYNVKLWGHSPEGPRMQVDSRGLIALTIIPELSEFELFLNKTVKTKGRDGSCSAIVKPLPDGSDLYVAHNTWVWYSMMLRVFKKYELNYRVTADSQEMIPGRISAFSSYPGALTSIDDFYILSSGLVVQETSITNINTELWKDIRPEDVVLEFIRNLVANRLAESGKEWSQIFGENNSGTYNDQFMIVDYKRFRWGTRSELSSPDLLWVLEQMPTLVVSQDVTGVLRSQGYWASYNVPFFEQIFNISGYNKLVELYGDYYSYNNTARALIFRRDQSKVRDLTTLYSLMRYNNFENDAFSRCDCVPPFTAEYAIAARNDLNQPDGTYPFDALGFRDWGAIDVKITTNDMAKRFEMLVVSSPSYERQQPFQWSTTKLSKSIRHEGHPDKWAFSPYFIKWYPYDTEIAGVTIAESPAL</sequence>
<dbReference type="PROSITE" id="PS50278">
    <property type="entry name" value="PDGF_2"/>
    <property type="match status" value="1"/>
</dbReference>
<dbReference type="Pfam" id="PF00341">
    <property type="entry name" value="PDGF"/>
    <property type="match status" value="1"/>
</dbReference>
<dbReference type="EC" id="3.1.1.-" evidence="8"/>
<dbReference type="GO" id="GO:0008083">
    <property type="term" value="F:growth factor activity"/>
    <property type="evidence" value="ECO:0007669"/>
    <property type="project" value="UniProtKB-KW"/>
</dbReference>
<dbReference type="GO" id="GO:0005576">
    <property type="term" value="C:extracellular region"/>
    <property type="evidence" value="ECO:0007669"/>
    <property type="project" value="TreeGrafter"/>
</dbReference>
<dbReference type="GO" id="GO:0016020">
    <property type="term" value="C:membrane"/>
    <property type="evidence" value="ECO:0007669"/>
    <property type="project" value="InterPro"/>
</dbReference>
<comment type="similarity">
    <text evidence="1 8">Belongs to the phospholipase B-like family.</text>
</comment>
<dbReference type="SMART" id="SM00141">
    <property type="entry name" value="PDGF"/>
    <property type="match status" value="1"/>
</dbReference>
<evidence type="ECO:0000259" key="9">
    <source>
        <dbReference type="PROSITE" id="PS50278"/>
    </source>
</evidence>
<dbReference type="EMBL" id="CAJPIZ010000730">
    <property type="protein sequence ID" value="CAG2102156.1"/>
    <property type="molecule type" value="Genomic_DNA"/>
</dbReference>
<feature type="signal peptide" evidence="8">
    <location>
        <begin position="1"/>
        <end position="22"/>
    </location>
</feature>
<proteinExistence type="inferred from homology"/>
<reference evidence="10" key="1">
    <citation type="submission" date="2020-11" db="EMBL/GenBank/DDBJ databases">
        <authorList>
            <person name="Tran Van P."/>
        </authorList>
    </citation>
    <scope>NUCLEOTIDE SEQUENCE</scope>
</reference>
<gene>
    <name evidence="10" type="ORF">OSB1V03_LOCUS2196</name>
</gene>
<evidence type="ECO:0000256" key="1">
    <source>
        <dbReference type="ARBA" id="ARBA00007835"/>
    </source>
</evidence>
<comment type="similarity">
    <text evidence="7">Belongs to the PDGF/VEGF growth factor family.</text>
</comment>
<keyword evidence="2 8" id="KW-0732">Signal</keyword>
<dbReference type="OrthoDB" id="443524at2759"/>
<evidence type="ECO:0000313" key="10">
    <source>
        <dbReference type="EMBL" id="CAD7621726.1"/>
    </source>
</evidence>
<comment type="function">
    <text evidence="8">Putative phospholipase.</text>
</comment>
<dbReference type="Gene3D" id="3.60.60.30">
    <property type="match status" value="1"/>
</dbReference>
<dbReference type="GO" id="GO:0004620">
    <property type="term" value="F:phospholipase activity"/>
    <property type="evidence" value="ECO:0007669"/>
    <property type="project" value="InterPro"/>
</dbReference>
<keyword evidence="4 8" id="KW-0442">Lipid degradation</keyword>
<dbReference type="SUPFAM" id="SSF57501">
    <property type="entry name" value="Cystine-knot cytokines"/>
    <property type="match status" value="1"/>
</dbReference>
<evidence type="ECO:0000256" key="4">
    <source>
        <dbReference type="ARBA" id="ARBA00022963"/>
    </source>
</evidence>
<dbReference type="InterPro" id="IPR000072">
    <property type="entry name" value="PDGF/VEGF_dom"/>
</dbReference>
<dbReference type="Gene3D" id="2.10.90.10">
    <property type="entry name" value="Cystine-knot cytokines"/>
    <property type="match status" value="1"/>
</dbReference>
<evidence type="ECO:0000256" key="5">
    <source>
        <dbReference type="ARBA" id="ARBA00023098"/>
    </source>
</evidence>
<keyword evidence="3 8" id="KW-0378">Hydrolase</keyword>
<dbReference type="GO" id="GO:0009395">
    <property type="term" value="P:phospholipid catabolic process"/>
    <property type="evidence" value="ECO:0007669"/>
    <property type="project" value="TreeGrafter"/>
</dbReference>
<evidence type="ECO:0000256" key="7">
    <source>
        <dbReference type="RuleBase" id="RU003818"/>
    </source>
</evidence>
<evidence type="ECO:0000256" key="6">
    <source>
        <dbReference type="ARBA" id="ARBA00023180"/>
    </source>
</evidence>
<dbReference type="AlphaFoldDB" id="A0A7R9KGI6"/>
<evidence type="ECO:0000313" key="11">
    <source>
        <dbReference type="Proteomes" id="UP000759131"/>
    </source>
</evidence>
<evidence type="ECO:0000256" key="8">
    <source>
        <dbReference type="RuleBase" id="RU364138"/>
    </source>
</evidence>
<keyword evidence="7" id="KW-0339">Growth factor</keyword>
<keyword evidence="6" id="KW-0325">Glycoprotein</keyword>
<dbReference type="InterPro" id="IPR007000">
    <property type="entry name" value="PLipase_B-like"/>
</dbReference>